<name>A0A5C4NV04_9BURK</name>
<dbReference type="AlphaFoldDB" id="A0A5C4NV04"/>
<sequence>MQLTRKVAALCLAACASQPAATTAAPVNYHRQTATQSAPEVRTRDLLLFGAGLILLAGRRRPEHDTWQVREQD</sequence>
<dbReference type="EMBL" id="VDGE01000006">
    <property type="protein sequence ID" value="TNC76059.1"/>
    <property type="molecule type" value="Genomic_DNA"/>
</dbReference>
<protein>
    <recommendedName>
        <fullName evidence="4">PEP-CTERM sorting domain-containing protein</fullName>
    </recommendedName>
</protein>
<dbReference type="Proteomes" id="UP000305681">
    <property type="component" value="Unassembled WGS sequence"/>
</dbReference>
<reference evidence="2 3" key="1">
    <citation type="submission" date="2019-06" db="EMBL/GenBank/DDBJ databases">
        <title>Genome sequence of Janthinobacterium lividum UCD_MED1.</title>
        <authorList>
            <person name="De Leon M.E."/>
            <person name="Jospin G."/>
        </authorList>
    </citation>
    <scope>NUCLEOTIDE SEQUENCE [LARGE SCALE GENOMIC DNA]</scope>
    <source>
        <strain evidence="2 3">UCD_MED1</strain>
    </source>
</reference>
<evidence type="ECO:0000313" key="3">
    <source>
        <dbReference type="Proteomes" id="UP000305681"/>
    </source>
</evidence>
<gene>
    <name evidence="2" type="ORF">FHI69_17675</name>
</gene>
<evidence type="ECO:0000256" key="1">
    <source>
        <dbReference type="SAM" id="SignalP"/>
    </source>
</evidence>
<evidence type="ECO:0008006" key="4">
    <source>
        <dbReference type="Google" id="ProtNLM"/>
    </source>
</evidence>
<evidence type="ECO:0000313" key="2">
    <source>
        <dbReference type="EMBL" id="TNC76059.1"/>
    </source>
</evidence>
<comment type="caution">
    <text evidence="2">The sequence shown here is derived from an EMBL/GenBank/DDBJ whole genome shotgun (WGS) entry which is preliminary data.</text>
</comment>
<proteinExistence type="predicted"/>
<organism evidence="2 3">
    <name type="scientific">Janthinobacterium lividum</name>
    <dbReference type="NCBI Taxonomy" id="29581"/>
    <lineage>
        <taxon>Bacteria</taxon>
        <taxon>Pseudomonadati</taxon>
        <taxon>Pseudomonadota</taxon>
        <taxon>Betaproteobacteria</taxon>
        <taxon>Burkholderiales</taxon>
        <taxon>Oxalobacteraceae</taxon>
        <taxon>Janthinobacterium</taxon>
    </lineage>
</organism>
<feature type="chain" id="PRO_5022972094" description="PEP-CTERM sorting domain-containing protein" evidence="1">
    <location>
        <begin position="25"/>
        <end position="73"/>
    </location>
</feature>
<accession>A0A5C4NV04</accession>
<keyword evidence="1" id="KW-0732">Signal</keyword>
<dbReference type="RefSeq" id="WP_139091454.1">
    <property type="nucleotide sequence ID" value="NZ_VDGE01000006.1"/>
</dbReference>
<feature type="signal peptide" evidence="1">
    <location>
        <begin position="1"/>
        <end position="24"/>
    </location>
</feature>